<dbReference type="EMBL" id="JAHESD010000001">
    <property type="protein sequence ID" value="MBT1701795.1"/>
    <property type="molecule type" value="Genomic_DNA"/>
</dbReference>
<keyword evidence="2" id="KW-1185">Reference proteome</keyword>
<evidence type="ECO:0000313" key="2">
    <source>
        <dbReference type="Proteomes" id="UP000772618"/>
    </source>
</evidence>
<accession>A0ABS5VLU2</accession>
<dbReference type="RefSeq" id="WP_254151494.1">
    <property type="nucleotide sequence ID" value="NZ_JAHESD010000001.1"/>
</dbReference>
<gene>
    <name evidence="1" type="ORF">KK060_00790</name>
</gene>
<proteinExistence type="predicted"/>
<comment type="caution">
    <text evidence="1">The sequence shown here is derived from an EMBL/GenBank/DDBJ whole genome shotgun (WGS) entry which is preliminary data.</text>
</comment>
<name>A0ABS5VLU2_9BACT</name>
<dbReference type="Proteomes" id="UP000772618">
    <property type="component" value="Unassembled WGS sequence"/>
</dbReference>
<organism evidence="1 2">
    <name type="scientific">Chryseosolibacter indicus</name>
    <dbReference type="NCBI Taxonomy" id="2782351"/>
    <lineage>
        <taxon>Bacteria</taxon>
        <taxon>Pseudomonadati</taxon>
        <taxon>Bacteroidota</taxon>
        <taxon>Cytophagia</taxon>
        <taxon>Cytophagales</taxon>
        <taxon>Chryseotaleaceae</taxon>
        <taxon>Chryseosolibacter</taxon>
    </lineage>
</organism>
<protein>
    <submittedName>
        <fullName evidence="1">Uncharacterized protein</fullName>
    </submittedName>
</protein>
<evidence type="ECO:0000313" key="1">
    <source>
        <dbReference type="EMBL" id="MBT1701795.1"/>
    </source>
</evidence>
<reference evidence="1 2" key="1">
    <citation type="submission" date="2021-05" db="EMBL/GenBank/DDBJ databases">
        <title>A Polyphasic approach of four new species of the genus Ohtaekwangia: Ohtaekwangia histidinii sp. nov., Ohtaekwangia cretensis sp. nov., Ohtaekwangia indiensis sp. nov., Ohtaekwangia reichenbachii sp. nov. from diverse environment.</title>
        <authorList>
            <person name="Octaviana S."/>
        </authorList>
    </citation>
    <scope>NUCLEOTIDE SEQUENCE [LARGE SCALE GENOMIC DNA]</scope>
    <source>
        <strain evidence="1 2">PWU20</strain>
    </source>
</reference>
<sequence length="91" mass="10468">MNIDETLNNDFGGKEFKIDPAMMSAQLLQYAITNNLYLISIMKKQHEIISLLETGSINKQKCNEEVAMKLNDINERVKKELYDILSSMNVK</sequence>